<dbReference type="GO" id="GO:0015031">
    <property type="term" value="P:protein transport"/>
    <property type="evidence" value="ECO:0007669"/>
    <property type="project" value="UniProtKB-KW"/>
</dbReference>
<dbReference type="Ensembl" id="ENSAMXT00005048286.1">
    <property type="protein sequence ID" value="ENSAMXP00005044453.1"/>
    <property type="gene ID" value="ENSAMXG00005020612.1"/>
</dbReference>
<organism evidence="3 4">
    <name type="scientific">Astyanax mexicanus</name>
    <name type="common">Blind cave fish</name>
    <name type="synonym">Astyanax fasciatus mexicanus</name>
    <dbReference type="NCBI Taxonomy" id="7994"/>
    <lineage>
        <taxon>Eukaryota</taxon>
        <taxon>Metazoa</taxon>
        <taxon>Chordata</taxon>
        <taxon>Craniata</taxon>
        <taxon>Vertebrata</taxon>
        <taxon>Euteleostomi</taxon>
        <taxon>Actinopterygii</taxon>
        <taxon>Neopterygii</taxon>
        <taxon>Teleostei</taxon>
        <taxon>Ostariophysi</taxon>
        <taxon>Characiformes</taxon>
        <taxon>Characoidei</taxon>
        <taxon>Acestrorhamphidae</taxon>
        <taxon>Acestrorhamphinae</taxon>
        <taxon>Astyanax</taxon>
    </lineage>
</organism>
<dbReference type="InterPro" id="IPR001619">
    <property type="entry name" value="Sec1-like"/>
</dbReference>
<name>A0A8B9KYA2_ASTMX</name>
<dbReference type="PANTHER" id="PTHR11679">
    <property type="entry name" value="VESICLE PROTEIN SORTING-ASSOCIATED"/>
    <property type="match status" value="1"/>
</dbReference>
<dbReference type="InterPro" id="IPR027482">
    <property type="entry name" value="Sec1-like_dom2"/>
</dbReference>
<dbReference type="AlphaFoldDB" id="A0A8B9KYA2"/>
<evidence type="ECO:0000256" key="2">
    <source>
        <dbReference type="ARBA" id="ARBA00022927"/>
    </source>
</evidence>
<evidence type="ECO:0000313" key="3">
    <source>
        <dbReference type="Ensembl" id="ENSAMXP00005044453.1"/>
    </source>
</evidence>
<dbReference type="SUPFAM" id="SSF56815">
    <property type="entry name" value="Sec1/munc18-like (SM) proteins"/>
    <property type="match status" value="1"/>
</dbReference>
<proteinExistence type="inferred from homology"/>
<evidence type="ECO:0000313" key="4">
    <source>
        <dbReference type="Proteomes" id="UP000694621"/>
    </source>
</evidence>
<dbReference type="Proteomes" id="UP000694621">
    <property type="component" value="Unplaced"/>
</dbReference>
<dbReference type="InterPro" id="IPR036045">
    <property type="entry name" value="Sec1-like_sf"/>
</dbReference>
<reference evidence="3" key="1">
    <citation type="submission" date="2025-08" db="UniProtKB">
        <authorList>
            <consortium name="Ensembl"/>
        </authorList>
    </citation>
    <scope>IDENTIFICATION</scope>
</reference>
<sequence>MSAESLAAFPGRVWERVLGKVKRAVVFMDDPCSESLHWSAGGAAALLEAGARNVKRFSSFESGAEDEPKAVFVVSTLLKGRTADVIKDIVSLSRFQYCVVFTAVPHYLHLSSGSGSTGGSGSGGGAESEGCPLFERFEEKLCEWMGDMNYTAEVTHAPLVFARLSPQLVLAPAFADLFPLLERDLEAVNEKRPEKRRFLSVADVDAAALPAPLQVQMKAFASALDALLEFSNTREESFAVGPMSRLLAAELAGLPQAKNRRKTAQNKASVVFIDRTLDLTGAVGHHGDNLVEKILSVLPPLPGHVTDVQVDMWELTHLRHKSDVQGVVAPGCLAQNQSATARLLWEMMLVAKQKEAVMEVRRQLVEAASKENLPIKMSMGRVTAEQLSSYVQLFRGSWEAVENHCGVLQLGLATAHTLRHPALARWDACLGFERLLLQALGDSGLPDVLRQLLPLIKSSSSGTVVDSGSGDLSVDELLVLLVYVYSLAQETKSGFQDEEQVEKVEGELIGALTLLLNRQTTLSPLLQDITGTTISPTCHTGHFIQKSILTLERVFETLRGLGRARDHLKQLRSVYSSGDGVHQATYRPFLKQVLEEIFNPNRPECPDIEHTSGGLTDLLKTGFSMFMKVNRPHPSDHPLLILVLVGGVTPSELRLIRDVVSSHKVGTQVLVVSTRLLRPNDVPHLLFNTNRLSPDVGV</sequence>
<keyword evidence="2" id="KW-0813">Transport</keyword>
<comment type="similarity">
    <text evidence="1">Belongs to the STXBP/unc-18/SEC1 family.</text>
</comment>
<dbReference type="GO" id="GO:0016192">
    <property type="term" value="P:vesicle-mediated transport"/>
    <property type="evidence" value="ECO:0007669"/>
    <property type="project" value="InterPro"/>
</dbReference>
<keyword evidence="2" id="KW-0653">Protein transport</keyword>
<accession>A0A8B9KYA2</accession>
<protein>
    <submittedName>
        <fullName evidence="3">Sec1 family domain containing 2</fullName>
    </submittedName>
</protein>
<evidence type="ECO:0000256" key="1">
    <source>
        <dbReference type="ARBA" id="ARBA00009884"/>
    </source>
</evidence>
<dbReference type="Gene3D" id="3.40.50.1910">
    <property type="match status" value="1"/>
</dbReference>